<gene>
    <name evidence="2" type="primary">cutC</name>
    <name evidence="3" type="ORF">MM239_19985</name>
</gene>
<comment type="similarity">
    <text evidence="1 2">Belongs to the CutC family.</text>
</comment>
<evidence type="ECO:0000313" key="3">
    <source>
        <dbReference type="EMBL" id="MCH7411677.1"/>
    </source>
</evidence>
<evidence type="ECO:0000256" key="1">
    <source>
        <dbReference type="ARBA" id="ARBA00007768"/>
    </source>
</evidence>
<reference evidence="3" key="1">
    <citation type="submission" date="2022-03" db="EMBL/GenBank/DDBJ databases">
        <title>De novo assembled genomes of Belliella spp. (Cyclobacteriaceae) strains.</title>
        <authorList>
            <person name="Szabo A."/>
            <person name="Korponai K."/>
            <person name="Felfoldi T."/>
        </authorList>
    </citation>
    <scope>NUCLEOTIDE SEQUENCE</scope>
    <source>
        <strain evidence="3">DSM 111904</strain>
    </source>
</reference>
<evidence type="ECO:0000313" key="4">
    <source>
        <dbReference type="Proteomes" id="UP001165489"/>
    </source>
</evidence>
<dbReference type="InterPro" id="IPR005627">
    <property type="entry name" value="CutC-like"/>
</dbReference>
<dbReference type="EMBL" id="JAKZGP010000099">
    <property type="protein sequence ID" value="MCH7411677.1"/>
    <property type="molecule type" value="Genomic_DNA"/>
</dbReference>
<dbReference type="Gene3D" id="3.20.20.380">
    <property type="entry name" value="Copper homeostasis (CutC) domain"/>
    <property type="match status" value="1"/>
</dbReference>
<protein>
    <recommendedName>
        <fullName evidence="2">PF03932 family protein CutC</fullName>
    </recommendedName>
</protein>
<proteinExistence type="inferred from homology"/>
<name>A0ABS9V5J3_9BACT</name>
<comment type="subcellular location">
    <subcellularLocation>
        <location evidence="2">Cytoplasm</location>
    </subcellularLocation>
</comment>
<comment type="caution">
    <text evidence="2">Once thought to be involved in copper homeostasis, experiments in E.coli have shown this is not the case.</text>
</comment>
<dbReference type="HAMAP" id="MF_00795">
    <property type="entry name" value="CutC"/>
    <property type="match status" value="1"/>
</dbReference>
<dbReference type="InterPro" id="IPR036822">
    <property type="entry name" value="CutC-like_dom_sf"/>
</dbReference>
<dbReference type="RefSeq" id="WP_241350106.1">
    <property type="nucleotide sequence ID" value="NZ_JAKZGP010000099.1"/>
</dbReference>
<evidence type="ECO:0000256" key="2">
    <source>
        <dbReference type="HAMAP-Rule" id="MF_00795"/>
    </source>
</evidence>
<dbReference type="PANTHER" id="PTHR12598:SF0">
    <property type="entry name" value="COPPER HOMEOSTASIS PROTEIN CUTC HOMOLOG"/>
    <property type="match status" value="1"/>
</dbReference>
<accession>A0ABS9V5J3</accession>
<keyword evidence="2" id="KW-0963">Cytoplasm</keyword>
<dbReference type="SUPFAM" id="SSF110395">
    <property type="entry name" value="CutC-like"/>
    <property type="match status" value="1"/>
</dbReference>
<comment type="caution">
    <text evidence="3">The sequence shown here is derived from an EMBL/GenBank/DDBJ whole genome shotgun (WGS) entry which is preliminary data.</text>
</comment>
<dbReference type="Pfam" id="PF03932">
    <property type="entry name" value="CutC"/>
    <property type="match status" value="1"/>
</dbReference>
<dbReference type="Proteomes" id="UP001165489">
    <property type="component" value="Unassembled WGS sequence"/>
</dbReference>
<dbReference type="PANTHER" id="PTHR12598">
    <property type="entry name" value="COPPER HOMEOSTASIS PROTEIN CUTC"/>
    <property type="match status" value="1"/>
</dbReference>
<sequence>MRKILLESPVFTVQAALQAAKGGVDRIELCADFGEGGVTPSAGMLSYLKSTIDIPIFVMIRPRGGDFYYEESELCIMERDIAILDELNADGFVFGLLDAYGNVDKRACERLLKVAKSKPCTFHRAFDVCPDHSQALEDIIALGFQRLLTSGGKANPGEGMGNLLHWLERYGDQITIMPGGGLSLEHLDQLLNSAQLREVHASCKVYVESEVLFKHNPEDVSMSIDPEHFYHRLTVDPTLVSAFLAKISQ</sequence>
<organism evidence="3 4">
    <name type="scientific">Belliella filtrata</name>
    <dbReference type="NCBI Taxonomy" id="2923435"/>
    <lineage>
        <taxon>Bacteria</taxon>
        <taxon>Pseudomonadati</taxon>
        <taxon>Bacteroidota</taxon>
        <taxon>Cytophagia</taxon>
        <taxon>Cytophagales</taxon>
        <taxon>Cyclobacteriaceae</taxon>
        <taxon>Belliella</taxon>
    </lineage>
</organism>
<keyword evidence="4" id="KW-1185">Reference proteome</keyword>